<dbReference type="Gene3D" id="3.90.550.10">
    <property type="entry name" value="Spore Coat Polysaccharide Biosynthesis Protein SpsA, Chain A"/>
    <property type="match status" value="1"/>
</dbReference>
<organism evidence="3 4">
    <name type="scientific">Candidatus Methanoplasma termitum</name>
    <dbReference type="NCBI Taxonomy" id="1577791"/>
    <lineage>
        <taxon>Archaea</taxon>
        <taxon>Methanobacteriati</taxon>
        <taxon>Thermoplasmatota</taxon>
        <taxon>Thermoplasmata</taxon>
        <taxon>Methanomassiliicoccales</taxon>
        <taxon>Methanomassiliicoccaceae</taxon>
        <taxon>Candidatus Methanoplasma</taxon>
    </lineage>
</organism>
<dbReference type="GO" id="GO:0008820">
    <property type="term" value="F:cobinamide phosphate guanylyltransferase activity"/>
    <property type="evidence" value="ECO:0007669"/>
    <property type="project" value="UniProtKB-EC"/>
</dbReference>
<dbReference type="PANTHER" id="PTHR19136:SF86">
    <property type="entry name" value="ADENOSYLCOBINAMIDE-PHOSPHATE GUANYLYLTRANSFERASE"/>
    <property type="match status" value="1"/>
</dbReference>
<accession>A0A0A7LAP7</accession>
<evidence type="ECO:0000259" key="2">
    <source>
        <dbReference type="Pfam" id="PF12804"/>
    </source>
</evidence>
<dbReference type="GeneID" id="24817902"/>
<dbReference type="AlphaFoldDB" id="A0A0A7LAP7"/>
<keyword evidence="3" id="KW-0548">Nucleotidyltransferase</keyword>
<gene>
    <name evidence="3" type="primary">cobY</name>
    <name evidence="3" type="ORF">Mpt1_c02290</name>
</gene>
<dbReference type="KEGG" id="mear:Mpt1_c02290"/>
<proteinExistence type="predicted"/>
<feature type="domain" description="MobA-like NTP transferase" evidence="2">
    <location>
        <begin position="3"/>
        <end position="120"/>
    </location>
</feature>
<dbReference type="Proteomes" id="UP000030787">
    <property type="component" value="Chromosome"/>
</dbReference>
<keyword evidence="4" id="KW-1185">Reference proteome</keyword>
<sequence>MQALINAGGKGTRMGACGTEKPMQTIGGKPVIKRVVDALSGSASIDEIAVSVSEHTLETEKYLKSIGVRTIRTSGENFMEDLHESFEALDGEFVLTCPSDLPFISTIELDKFISEFDPGKMESMIAIVDKKAFDKLDIKPSYTRDYYGSEWVVSGVSIMDREKTLRGVYLQESFYETDSLDFAVNVNTQEELEQARKIIDRKGCTKA</sequence>
<dbReference type="STRING" id="1577791.Mpt1_c02290"/>
<dbReference type="EMBL" id="CP010070">
    <property type="protein sequence ID" value="AIZ56129.1"/>
    <property type="molecule type" value="Genomic_DNA"/>
</dbReference>
<dbReference type="InterPro" id="IPR025877">
    <property type="entry name" value="MobA-like_NTP_Trfase"/>
</dbReference>
<evidence type="ECO:0000313" key="4">
    <source>
        <dbReference type="Proteomes" id="UP000030787"/>
    </source>
</evidence>
<evidence type="ECO:0000313" key="3">
    <source>
        <dbReference type="EMBL" id="AIZ56129.1"/>
    </source>
</evidence>
<dbReference type="EC" id="2.7.7.62" evidence="3"/>
<dbReference type="OrthoDB" id="9782at2157"/>
<dbReference type="PANTHER" id="PTHR19136">
    <property type="entry name" value="MOLYBDENUM COFACTOR GUANYLYLTRANSFERASE"/>
    <property type="match status" value="1"/>
</dbReference>
<dbReference type="Pfam" id="PF12804">
    <property type="entry name" value="NTP_transf_3"/>
    <property type="match status" value="1"/>
</dbReference>
<evidence type="ECO:0000256" key="1">
    <source>
        <dbReference type="ARBA" id="ARBA00022679"/>
    </source>
</evidence>
<dbReference type="InterPro" id="IPR029044">
    <property type="entry name" value="Nucleotide-diphossugar_trans"/>
</dbReference>
<dbReference type="HOGENOM" id="CLU_098907_0_0_2"/>
<dbReference type="RefSeq" id="WP_048111485.1">
    <property type="nucleotide sequence ID" value="NZ_CP010070.1"/>
</dbReference>
<protein>
    <submittedName>
        <fullName evidence="3">CobY protein</fullName>
        <ecNumber evidence="3">2.7.7.62</ecNumber>
    </submittedName>
</protein>
<dbReference type="SUPFAM" id="SSF53448">
    <property type="entry name" value="Nucleotide-diphospho-sugar transferases"/>
    <property type="match status" value="1"/>
</dbReference>
<name>A0A0A7LAP7_9ARCH</name>
<keyword evidence="1 3" id="KW-0808">Transferase</keyword>
<reference evidence="3 4" key="1">
    <citation type="journal article" date="2014" name="Appl. Environ. Microbiol.">
        <title>Comparative Genome Analysis of 'Candidatus Methanoplasma termitum' Indicates a New Mode of Energy Metabolism in the Seventh Order of Methanogens.</title>
        <authorList>
            <person name="Lang K."/>
            <person name="Schuldes J."/>
            <person name="Klingl A."/>
            <person name="Poehlein A."/>
            <person name="Daniel R."/>
            <person name="Brune A."/>
        </authorList>
    </citation>
    <scope>NUCLEOTIDE SEQUENCE [LARGE SCALE GENOMIC DNA]</scope>
    <source>
        <strain evidence="4">Mpt1</strain>
    </source>
</reference>